<evidence type="ECO:0000313" key="8">
    <source>
        <dbReference type="EMBL" id="KAJ8043601.1"/>
    </source>
</evidence>
<evidence type="ECO:0000313" key="9">
    <source>
        <dbReference type="Proteomes" id="UP001152320"/>
    </source>
</evidence>
<dbReference type="EMBL" id="JAIZAY010000004">
    <property type="protein sequence ID" value="KAJ8043601.1"/>
    <property type="molecule type" value="Genomic_DNA"/>
</dbReference>
<comment type="similarity">
    <text evidence="2 6">Belongs to the Mediator complex subunit 19 family.</text>
</comment>
<feature type="compositionally biased region" description="Basic residues" evidence="7">
    <location>
        <begin position="188"/>
        <end position="210"/>
    </location>
</feature>
<accession>A0A9Q1CE06</accession>
<evidence type="ECO:0000256" key="2">
    <source>
        <dbReference type="ARBA" id="ARBA00009259"/>
    </source>
</evidence>
<dbReference type="InterPro" id="IPR019403">
    <property type="entry name" value="Mediator_Med19_met"/>
</dbReference>
<evidence type="ECO:0000256" key="6">
    <source>
        <dbReference type="RuleBase" id="RU364151"/>
    </source>
</evidence>
<evidence type="ECO:0000256" key="4">
    <source>
        <dbReference type="ARBA" id="ARBA00023163"/>
    </source>
</evidence>
<dbReference type="AlphaFoldDB" id="A0A9Q1CE06"/>
<feature type="region of interest" description="Disordered" evidence="7">
    <location>
        <begin position="1"/>
        <end position="45"/>
    </location>
</feature>
<dbReference type="PANTHER" id="PTHR22536:SF1">
    <property type="entry name" value="MEDIATOR OF RNA POLYMERASE II TRANSCRIPTION SUBUNIT 19"/>
    <property type="match status" value="1"/>
</dbReference>
<keyword evidence="5 6" id="KW-0539">Nucleus</keyword>
<dbReference type="Proteomes" id="UP001152320">
    <property type="component" value="Chromosome 4"/>
</dbReference>
<feature type="region of interest" description="Disordered" evidence="7">
    <location>
        <begin position="145"/>
        <end position="227"/>
    </location>
</feature>
<name>A0A9Q1CE06_HOLLE</name>
<keyword evidence="6" id="KW-0010">Activator</keyword>
<dbReference type="Pfam" id="PF10278">
    <property type="entry name" value="Med19"/>
    <property type="match status" value="1"/>
</dbReference>
<feature type="compositionally biased region" description="Basic residues" evidence="7">
    <location>
        <begin position="153"/>
        <end position="163"/>
    </location>
</feature>
<evidence type="ECO:0000256" key="3">
    <source>
        <dbReference type="ARBA" id="ARBA00023015"/>
    </source>
</evidence>
<dbReference type="GO" id="GO:0016592">
    <property type="term" value="C:mediator complex"/>
    <property type="evidence" value="ECO:0007669"/>
    <property type="project" value="InterPro"/>
</dbReference>
<comment type="subcellular location">
    <subcellularLocation>
        <location evidence="1 6">Nucleus</location>
    </subcellularLocation>
</comment>
<protein>
    <recommendedName>
        <fullName evidence="6">Mediator of RNA polymerase II transcription subunit 19</fullName>
    </recommendedName>
    <alternativeName>
        <fullName evidence="6">Mediator complex subunit 19</fullName>
    </alternativeName>
</protein>
<proteinExistence type="inferred from homology"/>
<dbReference type="PANTHER" id="PTHR22536">
    <property type="entry name" value="LUNG CANCER METASTASIS-RELATED LCMR1 PROTEIN"/>
    <property type="match status" value="1"/>
</dbReference>
<reference evidence="8" key="1">
    <citation type="submission" date="2021-10" db="EMBL/GenBank/DDBJ databases">
        <title>Tropical sea cucumber genome reveals ecological adaptation and Cuvierian tubules defense mechanism.</title>
        <authorList>
            <person name="Chen T."/>
        </authorList>
    </citation>
    <scope>NUCLEOTIDE SEQUENCE</scope>
    <source>
        <strain evidence="8">Nanhai2018</strain>
        <tissue evidence="8">Muscle</tissue>
    </source>
</reference>
<comment type="caution">
    <text evidence="8">The sequence shown here is derived from an EMBL/GenBank/DDBJ whole genome shotgun (WGS) entry which is preliminary data.</text>
</comment>
<evidence type="ECO:0000256" key="5">
    <source>
        <dbReference type="ARBA" id="ARBA00023242"/>
    </source>
</evidence>
<gene>
    <name evidence="6" type="primary">MED19</name>
    <name evidence="8" type="ORF">HOLleu_10775</name>
</gene>
<dbReference type="GO" id="GO:0045944">
    <property type="term" value="P:positive regulation of transcription by RNA polymerase II"/>
    <property type="evidence" value="ECO:0007669"/>
    <property type="project" value="TreeGrafter"/>
</dbReference>
<keyword evidence="3 6" id="KW-0805">Transcription regulation</keyword>
<comment type="function">
    <text evidence="6">Component of the Mediator complex, a coactivator involved in the regulated transcription of nearly all RNA polymerase II-dependent genes. Mediator functions as a bridge to convey information from gene-specific regulatory proteins to the basal RNA polymerase II transcription machinery. Mediator is recruited to promoters by direct interactions with regulatory proteins and serves as a scaffold for the assembly of a functional preinitiation complex with RNA polymerase II and the general transcription factors.</text>
</comment>
<sequence length="227" mass="25082">MKRSRSPGEMLPNLDGIPPKIPIPIRQKSPATPRTYHTQSNQDNEPFYLLKEISAEKTQVTGEQNLINHFGLQHSYDKFSSKKVKEQLSAFLPGLPGRIDTPGIQDNSSLQSVIEKPPIGGKPLIPLSGPALSGFKLHPGPVADHLKWLHSQPPKKPKRKKQRRDFGPPEADPNVGGVSEAGGDDSKKKKNREKKRGKKDKKKKKNKSSPKHTTMEQPHSAGGPVRS</sequence>
<evidence type="ECO:0000256" key="7">
    <source>
        <dbReference type="SAM" id="MobiDB-lite"/>
    </source>
</evidence>
<keyword evidence="4 6" id="KW-0804">Transcription</keyword>
<organism evidence="8 9">
    <name type="scientific">Holothuria leucospilota</name>
    <name type="common">Black long sea cucumber</name>
    <name type="synonym">Mertensiothuria leucospilota</name>
    <dbReference type="NCBI Taxonomy" id="206669"/>
    <lineage>
        <taxon>Eukaryota</taxon>
        <taxon>Metazoa</taxon>
        <taxon>Echinodermata</taxon>
        <taxon>Eleutherozoa</taxon>
        <taxon>Echinozoa</taxon>
        <taxon>Holothuroidea</taxon>
        <taxon>Aspidochirotacea</taxon>
        <taxon>Aspidochirotida</taxon>
        <taxon>Holothuriidae</taxon>
        <taxon>Holothuria</taxon>
    </lineage>
</organism>
<evidence type="ECO:0000256" key="1">
    <source>
        <dbReference type="ARBA" id="ARBA00004123"/>
    </source>
</evidence>
<dbReference type="OrthoDB" id="10044050at2759"/>
<keyword evidence="9" id="KW-1185">Reference proteome</keyword>
<comment type="subunit">
    <text evidence="6">Component of the Mediator complex.</text>
</comment>
<feature type="compositionally biased region" description="Polar residues" evidence="7">
    <location>
        <begin position="29"/>
        <end position="44"/>
    </location>
</feature>
<dbReference type="GO" id="GO:0003712">
    <property type="term" value="F:transcription coregulator activity"/>
    <property type="evidence" value="ECO:0007669"/>
    <property type="project" value="InterPro"/>
</dbReference>